<dbReference type="InterPro" id="IPR013766">
    <property type="entry name" value="Thioredoxin_domain"/>
</dbReference>
<evidence type="ECO:0000313" key="9">
    <source>
        <dbReference type="Proteomes" id="UP000177167"/>
    </source>
</evidence>
<proteinExistence type="inferred from homology"/>
<keyword evidence="6" id="KW-0472">Membrane</keyword>
<keyword evidence="3" id="KW-0560">Oxidoreductase</keyword>
<evidence type="ECO:0000256" key="3">
    <source>
        <dbReference type="ARBA" id="ARBA00023002"/>
    </source>
</evidence>
<feature type="transmembrane region" description="Helical" evidence="6">
    <location>
        <begin position="21"/>
        <end position="40"/>
    </location>
</feature>
<evidence type="ECO:0000256" key="4">
    <source>
        <dbReference type="ARBA" id="ARBA00023157"/>
    </source>
</evidence>
<reference evidence="8 9" key="1">
    <citation type="journal article" date="2016" name="Nat. Commun.">
        <title>Thousands of microbial genomes shed light on interconnected biogeochemical processes in an aquifer system.</title>
        <authorList>
            <person name="Anantharaman K."/>
            <person name="Brown C.T."/>
            <person name="Hug L.A."/>
            <person name="Sharon I."/>
            <person name="Castelle C.J."/>
            <person name="Probst A.J."/>
            <person name="Thomas B.C."/>
            <person name="Singh A."/>
            <person name="Wilkins M.J."/>
            <person name="Karaoz U."/>
            <person name="Brodie E.L."/>
            <person name="Williams K.H."/>
            <person name="Hubbard S.S."/>
            <person name="Banfield J.F."/>
        </authorList>
    </citation>
    <scope>NUCLEOTIDE SEQUENCE [LARGE SCALE GENOMIC DNA]</scope>
</reference>
<name>A0A1F8F8D5_9BACT</name>
<dbReference type="InterPro" id="IPR036249">
    <property type="entry name" value="Thioredoxin-like_sf"/>
</dbReference>
<comment type="caution">
    <text evidence="8">The sequence shown here is derived from an EMBL/GenBank/DDBJ whole genome shotgun (WGS) entry which is preliminary data.</text>
</comment>
<evidence type="ECO:0000256" key="1">
    <source>
        <dbReference type="ARBA" id="ARBA00005791"/>
    </source>
</evidence>
<sequence length="257" mass="28069">MNNEPDDQINNERSVFDWTKLILPGAIIIAGVMISAAVILSNGGFGLLGGLKAGSGFGRSAADIGDSLGQEEQKAISTDDDAYLGKKNAPIVMIEFSDYQCPFCRSFWRDTLPLIKSEYIDTGKVRFVYRDFPLNFHPSAIPSAMAAECADDQGKYWEMHDKIFSEQDKLGSGTVQFSIDDLRNWAGQIGLDQGKFNSCLDSQKYAEEIGKDYDDGQAAGVSGTPGFFINGKSVVGAQPFSVFKTIIDELFAKKIVL</sequence>
<dbReference type="SUPFAM" id="SSF52833">
    <property type="entry name" value="Thioredoxin-like"/>
    <property type="match status" value="1"/>
</dbReference>
<dbReference type="Gene3D" id="3.40.30.10">
    <property type="entry name" value="Glutaredoxin"/>
    <property type="match status" value="1"/>
</dbReference>
<keyword evidence="5" id="KW-0676">Redox-active center</keyword>
<keyword evidence="2" id="KW-0732">Signal</keyword>
<feature type="domain" description="Thioredoxin" evidence="7">
    <location>
        <begin position="62"/>
        <end position="252"/>
    </location>
</feature>
<dbReference type="EMBL" id="MGJP01000036">
    <property type="protein sequence ID" value="OGN09424.1"/>
    <property type="molecule type" value="Genomic_DNA"/>
</dbReference>
<dbReference type="PANTHER" id="PTHR13887:SF14">
    <property type="entry name" value="DISULFIDE BOND FORMATION PROTEIN D"/>
    <property type="match status" value="1"/>
</dbReference>
<evidence type="ECO:0000259" key="7">
    <source>
        <dbReference type="PROSITE" id="PS51352"/>
    </source>
</evidence>
<evidence type="ECO:0000313" key="8">
    <source>
        <dbReference type="EMBL" id="OGN09424.1"/>
    </source>
</evidence>
<accession>A0A1F8F8D5</accession>
<protein>
    <recommendedName>
        <fullName evidence="7">Thioredoxin domain-containing protein</fullName>
    </recommendedName>
</protein>
<keyword evidence="4" id="KW-1015">Disulfide bond</keyword>
<gene>
    <name evidence="8" type="ORF">A3J46_01310</name>
</gene>
<dbReference type="PROSITE" id="PS51352">
    <property type="entry name" value="THIOREDOXIN_2"/>
    <property type="match status" value="1"/>
</dbReference>
<evidence type="ECO:0000256" key="6">
    <source>
        <dbReference type="SAM" id="Phobius"/>
    </source>
</evidence>
<dbReference type="GO" id="GO:0016491">
    <property type="term" value="F:oxidoreductase activity"/>
    <property type="evidence" value="ECO:0007669"/>
    <property type="project" value="UniProtKB-KW"/>
</dbReference>
<dbReference type="PANTHER" id="PTHR13887">
    <property type="entry name" value="GLUTATHIONE S-TRANSFERASE KAPPA"/>
    <property type="match status" value="1"/>
</dbReference>
<organism evidence="8 9">
    <name type="scientific">Candidatus Yanofskybacteria bacterium RIFCSPHIGHO2_02_FULL_41_11</name>
    <dbReference type="NCBI Taxonomy" id="1802675"/>
    <lineage>
        <taxon>Bacteria</taxon>
        <taxon>Candidatus Yanofskyibacteriota</taxon>
    </lineage>
</organism>
<evidence type="ECO:0000256" key="5">
    <source>
        <dbReference type="ARBA" id="ARBA00023284"/>
    </source>
</evidence>
<dbReference type="InterPro" id="IPR012336">
    <property type="entry name" value="Thioredoxin-like_fold"/>
</dbReference>
<evidence type="ECO:0000256" key="2">
    <source>
        <dbReference type="ARBA" id="ARBA00022729"/>
    </source>
</evidence>
<dbReference type="AlphaFoldDB" id="A0A1F8F8D5"/>
<dbReference type="Pfam" id="PF13462">
    <property type="entry name" value="Thioredoxin_4"/>
    <property type="match status" value="1"/>
</dbReference>
<comment type="similarity">
    <text evidence="1">Belongs to the thioredoxin family. DsbA subfamily.</text>
</comment>
<keyword evidence="6" id="KW-1133">Transmembrane helix</keyword>
<dbReference type="Proteomes" id="UP000177167">
    <property type="component" value="Unassembled WGS sequence"/>
</dbReference>
<keyword evidence="6" id="KW-0812">Transmembrane</keyword>